<keyword evidence="6 12" id="KW-0479">Metal-binding</keyword>
<evidence type="ECO:0000256" key="4">
    <source>
        <dbReference type="ARBA" id="ARBA00022670"/>
    </source>
</evidence>
<evidence type="ECO:0000256" key="1">
    <source>
        <dbReference type="ARBA" id="ARBA00004651"/>
    </source>
</evidence>
<keyword evidence="8 12" id="KW-0862">Zinc</keyword>
<dbReference type="InterPro" id="IPR050083">
    <property type="entry name" value="HtpX_protease"/>
</dbReference>
<evidence type="ECO:0000256" key="2">
    <source>
        <dbReference type="ARBA" id="ARBA00009779"/>
    </source>
</evidence>
<feature type="binding site" evidence="12">
    <location>
        <position position="206"/>
    </location>
    <ligand>
        <name>Zn(2+)</name>
        <dbReference type="ChEBI" id="CHEBI:29105"/>
        <note>catalytic</note>
    </ligand>
</feature>
<keyword evidence="3 12" id="KW-1003">Cell membrane</keyword>
<reference evidence="15" key="1">
    <citation type="submission" date="2016-10" db="EMBL/GenBank/DDBJ databases">
        <authorList>
            <person name="Wegmann U."/>
        </authorList>
    </citation>
    <scope>NUCLEOTIDE SEQUENCE [LARGE SCALE GENOMIC DNA]</scope>
</reference>
<evidence type="ECO:0000313" key="14">
    <source>
        <dbReference type="EMBL" id="SFV73954.1"/>
    </source>
</evidence>
<feature type="domain" description="Peptidase M48" evidence="13">
    <location>
        <begin position="67"/>
        <end position="283"/>
    </location>
</feature>
<proteinExistence type="inferred from homology"/>
<dbReference type="GO" id="GO:0006508">
    <property type="term" value="P:proteolysis"/>
    <property type="evidence" value="ECO:0007669"/>
    <property type="project" value="UniProtKB-KW"/>
</dbReference>
<feature type="transmembrane region" description="Helical" evidence="12">
    <location>
        <begin position="31"/>
        <end position="48"/>
    </location>
</feature>
<evidence type="ECO:0000256" key="3">
    <source>
        <dbReference type="ARBA" id="ARBA00022475"/>
    </source>
</evidence>
<evidence type="ECO:0000256" key="7">
    <source>
        <dbReference type="ARBA" id="ARBA00022801"/>
    </source>
</evidence>
<evidence type="ECO:0000259" key="13">
    <source>
        <dbReference type="Pfam" id="PF01435"/>
    </source>
</evidence>
<dbReference type="Gene3D" id="3.30.2010.10">
    <property type="entry name" value="Metalloproteases ('zincins'), catalytic domain"/>
    <property type="match status" value="1"/>
</dbReference>
<feature type="binding site" evidence="12">
    <location>
        <position position="131"/>
    </location>
    <ligand>
        <name>Zn(2+)</name>
        <dbReference type="ChEBI" id="CHEBI:29105"/>
        <note>catalytic</note>
    </ligand>
</feature>
<evidence type="ECO:0000256" key="6">
    <source>
        <dbReference type="ARBA" id="ARBA00022723"/>
    </source>
</evidence>
<keyword evidence="10 12" id="KW-0482">Metalloprotease</keyword>
<dbReference type="Pfam" id="PF01435">
    <property type="entry name" value="Peptidase_M48"/>
    <property type="match status" value="1"/>
</dbReference>
<sequence length="288" mass="30534">MTSQIKTVLLLALLSAIIIGLGGIMGGRTGIIIAFVIAMIMNVGSYWYSDKIVLSMYQARELSEDEAPLLHRMVAELAANAGIPKPRVCVIPEDAPNAFATGRDPEHGVVAVTDGIMRILSPEELRGVIAHEIGHIANRDILIQTVAGVLASVIVSIANFMQFAAIFGGSNSDEEGGTNPIAAFLLAILAPIAASIIQMAISRSREYLADETGARICGQPLALAGALHKLGVASGQIPMHNGNPSTEQMFIVSPLFGFGGGSMANLFSTHPPLEERIARLQEMSRRAR</sequence>
<dbReference type="CDD" id="cd07336">
    <property type="entry name" value="M48B_HtpX_like"/>
    <property type="match status" value="1"/>
</dbReference>
<organism evidence="14 15">
    <name type="scientific">Desulfovibrio piger</name>
    <dbReference type="NCBI Taxonomy" id="901"/>
    <lineage>
        <taxon>Bacteria</taxon>
        <taxon>Pseudomonadati</taxon>
        <taxon>Thermodesulfobacteriota</taxon>
        <taxon>Desulfovibrionia</taxon>
        <taxon>Desulfovibrionales</taxon>
        <taxon>Desulfovibrionaceae</taxon>
        <taxon>Desulfovibrio</taxon>
    </lineage>
</organism>
<accession>A0A1K1LGY1</accession>
<comment type="cofactor">
    <cofactor evidence="12">
        <name>Zn(2+)</name>
        <dbReference type="ChEBI" id="CHEBI:29105"/>
    </cofactor>
    <text evidence="12">Binds 1 zinc ion per subunit.</text>
</comment>
<evidence type="ECO:0000256" key="9">
    <source>
        <dbReference type="ARBA" id="ARBA00022989"/>
    </source>
</evidence>
<dbReference type="EC" id="3.4.24.-" evidence="12"/>
<gene>
    <name evidence="12" type="primary">htpX</name>
    <name evidence="14" type="ORF">DESPIGER_2132</name>
</gene>
<evidence type="ECO:0000256" key="11">
    <source>
        <dbReference type="ARBA" id="ARBA00023136"/>
    </source>
</evidence>
<dbReference type="EMBL" id="LT630450">
    <property type="protein sequence ID" value="SFV73954.1"/>
    <property type="molecule type" value="Genomic_DNA"/>
</dbReference>
<evidence type="ECO:0000256" key="12">
    <source>
        <dbReference type="HAMAP-Rule" id="MF_00188"/>
    </source>
</evidence>
<dbReference type="PANTHER" id="PTHR43221:SF1">
    <property type="entry name" value="PROTEASE HTPX"/>
    <property type="match status" value="1"/>
</dbReference>
<evidence type="ECO:0000313" key="15">
    <source>
        <dbReference type="Proteomes" id="UP000186323"/>
    </source>
</evidence>
<name>A0A1K1LGY1_9BACT</name>
<dbReference type="GO" id="GO:0008270">
    <property type="term" value="F:zinc ion binding"/>
    <property type="evidence" value="ECO:0007669"/>
    <property type="project" value="UniProtKB-UniRule"/>
</dbReference>
<protein>
    <recommendedName>
        <fullName evidence="12">Protease HtpX homolog</fullName>
        <ecNumber evidence="12">3.4.24.-</ecNumber>
    </recommendedName>
</protein>
<dbReference type="HAMAP" id="MF_00188">
    <property type="entry name" value="Pept_M48_protease_HtpX"/>
    <property type="match status" value="1"/>
</dbReference>
<feature type="binding site" evidence="12">
    <location>
        <position position="135"/>
    </location>
    <ligand>
        <name>Zn(2+)</name>
        <dbReference type="ChEBI" id="CHEBI:29105"/>
        <note>catalytic</note>
    </ligand>
</feature>
<dbReference type="KEGG" id="dpg:DESPIGER_2132"/>
<comment type="subcellular location">
    <subcellularLocation>
        <location evidence="1 12">Cell membrane</location>
        <topology evidence="1 12">Multi-pass membrane protein</topology>
    </subcellularLocation>
</comment>
<feature type="transmembrane region" description="Helical" evidence="12">
    <location>
        <begin position="7"/>
        <end position="25"/>
    </location>
</feature>
<feature type="transmembrane region" description="Helical" evidence="12">
    <location>
        <begin position="181"/>
        <end position="201"/>
    </location>
</feature>
<dbReference type="InterPro" id="IPR001915">
    <property type="entry name" value="Peptidase_M48"/>
</dbReference>
<keyword evidence="5 12" id="KW-0812">Transmembrane</keyword>
<keyword evidence="11 12" id="KW-0472">Membrane</keyword>
<keyword evidence="9 12" id="KW-1133">Transmembrane helix</keyword>
<dbReference type="GO" id="GO:0005886">
    <property type="term" value="C:plasma membrane"/>
    <property type="evidence" value="ECO:0007669"/>
    <property type="project" value="UniProtKB-SubCell"/>
</dbReference>
<evidence type="ECO:0000256" key="8">
    <source>
        <dbReference type="ARBA" id="ARBA00022833"/>
    </source>
</evidence>
<dbReference type="AlphaFoldDB" id="A0A1K1LGY1"/>
<feature type="transmembrane region" description="Helical" evidence="12">
    <location>
        <begin position="141"/>
        <end position="161"/>
    </location>
</feature>
<dbReference type="InterPro" id="IPR022919">
    <property type="entry name" value="Pept_M48_protease_HtpX"/>
</dbReference>
<feature type="active site" evidence="12">
    <location>
        <position position="132"/>
    </location>
</feature>
<keyword evidence="15" id="KW-1185">Reference proteome</keyword>
<dbReference type="Proteomes" id="UP000186323">
    <property type="component" value="Chromosome I"/>
</dbReference>
<keyword evidence="7 12" id="KW-0378">Hydrolase</keyword>
<comment type="similarity">
    <text evidence="2 12">Belongs to the peptidase M48B family.</text>
</comment>
<keyword evidence="4 12" id="KW-0645">Protease</keyword>
<dbReference type="PANTHER" id="PTHR43221">
    <property type="entry name" value="PROTEASE HTPX"/>
    <property type="match status" value="1"/>
</dbReference>
<evidence type="ECO:0000256" key="5">
    <source>
        <dbReference type="ARBA" id="ARBA00022692"/>
    </source>
</evidence>
<evidence type="ECO:0000256" key="10">
    <source>
        <dbReference type="ARBA" id="ARBA00023049"/>
    </source>
</evidence>
<dbReference type="RefSeq" id="WP_072336375.1">
    <property type="nucleotide sequence ID" value="NZ_DBGALU010000071.1"/>
</dbReference>
<dbReference type="GO" id="GO:0004222">
    <property type="term" value="F:metalloendopeptidase activity"/>
    <property type="evidence" value="ECO:0007669"/>
    <property type="project" value="UniProtKB-UniRule"/>
</dbReference>
<dbReference type="OrthoDB" id="15218at2"/>